<accession>A0A806KFC2</accession>
<evidence type="ECO:0000313" key="1">
    <source>
        <dbReference type="EMBL" id="AGS51713.1"/>
    </source>
</evidence>
<proteinExistence type="predicted"/>
<dbReference type="AlphaFoldDB" id="A0A806KFC2"/>
<name>A0A806KFC2_9BACT</name>
<protein>
    <submittedName>
        <fullName evidence="1">Uncharacterized protein</fullName>
    </submittedName>
</protein>
<reference evidence="1" key="1">
    <citation type="submission" date="2012-03" db="EMBL/GenBank/DDBJ databases">
        <title>Functional metagenomics reveals considerable lignocellulase gene clusters in the gut microbiome of a wood-feeding higher termite.</title>
        <authorList>
            <person name="Liu N."/>
        </authorList>
    </citation>
    <scope>NUCLEOTIDE SEQUENCE</scope>
</reference>
<sequence>MGKKTYFINGKYYIIDDETGDVKRVIIQEEPNIPPDDLKQLVKILATEKEGK</sequence>
<organism evidence="1">
    <name type="scientific">uncultured bacterium contig00032</name>
    <dbReference type="NCBI Taxonomy" id="1181521"/>
    <lineage>
        <taxon>Bacteria</taxon>
        <taxon>environmental samples</taxon>
    </lineage>
</organism>
<dbReference type="EMBL" id="JQ844168">
    <property type="protein sequence ID" value="AGS51713.1"/>
    <property type="molecule type" value="Genomic_DNA"/>
</dbReference>